<proteinExistence type="predicted"/>
<feature type="compositionally biased region" description="Polar residues" evidence="2">
    <location>
        <begin position="137"/>
        <end position="149"/>
    </location>
</feature>
<dbReference type="InterPro" id="IPR004210">
    <property type="entry name" value="BESS_motif"/>
</dbReference>
<feature type="non-terminal residue" evidence="5">
    <location>
        <position position="1"/>
    </location>
</feature>
<reference evidence="5" key="1">
    <citation type="submission" date="2015-11" db="EMBL/GenBank/DDBJ databases">
        <title>De novo transcriptome assembly of four potential Pierce s Disease insect vectors from Arizona vineyards.</title>
        <authorList>
            <person name="Tassone E.E."/>
        </authorList>
    </citation>
    <scope>NUCLEOTIDE SEQUENCE</scope>
</reference>
<comment type="subcellular location">
    <subcellularLocation>
        <location evidence="1">Nucleus</location>
    </subcellularLocation>
</comment>
<sequence length="244" mass="27946">IDCQLLLQQVQQHECLYDPRSENYKDRTARVEAWDSICSVMVGDTWEDMTRTEKANVGKEIQKKWKSLKDAYVRCLRNRKEKNSKGLISTRPYIYERQMMFLNGTVKSKRKSDASNALNLDVSEDLIDGDSDDTVASVDSPTPDATENSFPPIKKSRNAVDEPESEPTKSVQHDRSQEFSQPTQVVQVVSNVSLVNEEDKMFLMSLLPQLMDMSTMEKLDFKINVLKLLKTSVENKEKSRSGRI</sequence>
<feature type="region of interest" description="Disordered" evidence="2">
    <location>
        <begin position="129"/>
        <end position="179"/>
    </location>
</feature>
<evidence type="ECO:0000256" key="1">
    <source>
        <dbReference type="PROSITE-ProRule" id="PRU00371"/>
    </source>
</evidence>
<evidence type="ECO:0000313" key="5">
    <source>
        <dbReference type="EMBL" id="JAS97226.1"/>
    </source>
</evidence>
<dbReference type="GO" id="GO:0006357">
    <property type="term" value="P:regulation of transcription by RNA polymerase II"/>
    <property type="evidence" value="ECO:0007669"/>
    <property type="project" value="TreeGrafter"/>
</dbReference>
<dbReference type="PROSITE" id="PS51031">
    <property type="entry name" value="BESS"/>
    <property type="match status" value="1"/>
</dbReference>
<dbReference type="PANTHER" id="PTHR12243:SF67">
    <property type="entry name" value="COREPRESSOR OF PANGOLIN, ISOFORM A-RELATED"/>
    <property type="match status" value="1"/>
</dbReference>
<dbReference type="Pfam" id="PF10545">
    <property type="entry name" value="MADF_DNA_bdg"/>
    <property type="match status" value="1"/>
</dbReference>
<dbReference type="EMBL" id="GECU01010480">
    <property type="protein sequence ID" value="JAS97226.1"/>
    <property type="molecule type" value="Transcribed_RNA"/>
</dbReference>
<keyword evidence="1" id="KW-0539">Nucleus</keyword>
<dbReference type="InterPro" id="IPR039353">
    <property type="entry name" value="TF_Adf1"/>
</dbReference>
<dbReference type="PROSITE" id="PS51029">
    <property type="entry name" value="MADF"/>
    <property type="match status" value="1"/>
</dbReference>
<evidence type="ECO:0008006" key="6">
    <source>
        <dbReference type="Google" id="ProtNLM"/>
    </source>
</evidence>
<feature type="domain" description="MADF" evidence="3">
    <location>
        <begin position="5"/>
        <end position="107"/>
    </location>
</feature>
<dbReference type="GO" id="GO:0003677">
    <property type="term" value="F:DNA binding"/>
    <property type="evidence" value="ECO:0007669"/>
    <property type="project" value="InterPro"/>
</dbReference>
<evidence type="ECO:0000259" key="3">
    <source>
        <dbReference type="PROSITE" id="PS51029"/>
    </source>
</evidence>
<dbReference type="InterPro" id="IPR006578">
    <property type="entry name" value="MADF-dom"/>
</dbReference>
<dbReference type="GO" id="GO:0005667">
    <property type="term" value="C:transcription regulator complex"/>
    <property type="evidence" value="ECO:0007669"/>
    <property type="project" value="TreeGrafter"/>
</dbReference>
<gene>
    <name evidence="5" type="ORF">g.2696</name>
</gene>
<organism evidence="5">
    <name type="scientific">Homalodisca liturata</name>
    <dbReference type="NCBI Taxonomy" id="320908"/>
    <lineage>
        <taxon>Eukaryota</taxon>
        <taxon>Metazoa</taxon>
        <taxon>Ecdysozoa</taxon>
        <taxon>Arthropoda</taxon>
        <taxon>Hexapoda</taxon>
        <taxon>Insecta</taxon>
        <taxon>Pterygota</taxon>
        <taxon>Neoptera</taxon>
        <taxon>Paraneoptera</taxon>
        <taxon>Hemiptera</taxon>
        <taxon>Auchenorrhyncha</taxon>
        <taxon>Membracoidea</taxon>
        <taxon>Cicadellidae</taxon>
        <taxon>Cicadellinae</taxon>
        <taxon>Proconiini</taxon>
        <taxon>Homalodisca</taxon>
    </lineage>
</organism>
<accession>A0A1B6JD87</accession>
<protein>
    <recommendedName>
        <fullName evidence="6">BESS domain-containing protein</fullName>
    </recommendedName>
</protein>
<dbReference type="AlphaFoldDB" id="A0A1B6JD87"/>
<evidence type="ECO:0000256" key="2">
    <source>
        <dbReference type="SAM" id="MobiDB-lite"/>
    </source>
</evidence>
<dbReference type="Pfam" id="PF02944">
    <property type="entry name" value="BESS"/>
    <property type="match status" value="1"/>
</dbReference>
<feature type="domain" description="BESS" evidence="4">
    <location>
        <begin position="196"/>
        <end position="235"/>
    </location>
</feature>
<evidence type="ECO:0000259" key="4">
    <source>
        <dbReference type="PROSITE" id="PS51031"/>
    </source>
</evidence>
<dbReference type="GO" id="GO:0005634">
    <property type="term" value="C:nucleus"/>
    <property type="evidence" value="ECO:0007669"/>
    <property type="project" value="UniProtKB-SubCell"/>
</dbReference>
<dbReference type="SMART" id="SM00595">
    <property type="entry name" value="MADF"/>
    <property type="match status" value="1"/>
</dbReference>
<name>A0A1B6JD87_9HEMI</name>
<dbReference type="PANTHER" id="PTHR12243">
    <property type="entry name" value="MADF DOMAIN TRANSCRIPTION FACTOR"/>
    <property type="match status" value="1"/>
</dbReference>